<dbReference type="EMBL" id="BLPG01000001">
    <property type="protein sequence ID" value="GFJ93797.1"/>
    <property type="molecule type" value="Genomic_DNA"/>
</dbReference>
<dbReference type="AlphaFoldDB" id="A0A6V8LI68"/>
<keyword evidence="3" id="KW-1185">Reference proteome</keyword>
<evidence type="ECO:0000313" key="2">
    <source>
        <dbReference type="EMBL" id="GFJ93797.1"/>
    </source>
</evidence>
<accession>A0A6V8LI68</accession>
<dbReference type="Proteomes" id="UP000482960">
    <property type="component" value="Unassembled WGS sequence"/>
</dbReference>
<feature type="chain" id="PRO_5028971721" evidence="1">
    <location>
        <begin position="43"/>
        <end position="662"/>
    </location>
</feature>
<keyword evidence="1" id="KW-0732">Signal</keyword>
<sequence length="662" mass="68581">MLNPEARRLDKSLLARDFTYRARPRALLVAAAAIATPSAVFATATSPCETTLTVGPGETYLVPETIGLTTLVIGAGGTLAAPTGYSLTLTVNGVEVGSTLESLYVNAGAYAYIAAGTYQGKVVITVAEANIITYNTRQWPIRQALYVGAAGVNAAKSALTAIVGGTIGASSAKRISIASRGEAFNGVYVDSGSYTLIAPKIDFVGNGRNDFIGYGSAILGTGASTTLVVDAATIRTRGVVRDGIIADGGAVVIVKNSTINVKDGQLPAEYENTGDTSFMMTCPWLLGMYGTVRATNLLGVNTRATYLNTSVTNENWALFSVDAGRNGGNGCKLVVVNCELRHTGTSGYGSYAIGSPTEHFLGNEFNVATYVAIVWGGAGLYYGDSSPAAVQALNDSLALGLSAQDIASVKPRTSTIRSRKFGFMWHSTGPVYIGGGTELVTDQTMFLSKASASSVFVDGSGGAQLHAKNGVIYQLMDNDNPGRVNVTGYPWTANYTKSYVQPTADAVRSLTFDPTVEQASDARGSFSGITLKGDFYNGVLGGGVGNMQGKNLVLTFTDSVIRGIISATKAVHLESPINFDNHDQLGVVTNTPQPVVNNGVIVTLGGTSTWQVTGTSYLSKLIIGADANVVAAGAGEPALTVNGTPTAITPGTTYTGAITLTV</sequence>
<feature type="signal peptide" evidence="1">
    <location>
        <begin position="1"/>
        <end position="42"/>
    </location>
</feature>
<evidence type="ECO:0000313" key="3">
    <source>
        <dbReference type="Proteomes" id="UP000482960"/>
    </source>
</evidence>
<evidence type="ECO:0000256" key="1">
    <source>
        <dbReference type="SAM" id="SignalP"/>
    </source>
</evidence>
<proteinExistence type="predicted"/>
<dbReference type="RefSeq" id="WP_218577486.1">
    <property type="nucleotide sequence ID" value="NZ_BAABJB010000001.1"/>
</dbReference>
<name>A0A6V8LI68_9ACTN</name>
<organism evidence="2 3">
    <name type="scientific">Phytohabitans rumicis</name>
    <dbReference type="NCBI Taxonomy" id="1076125"/>
    <lineage>
        <taxon>Bacteria</taxon>
        <taxon>Bacillati</taxon>
        <taxon>Actinomycetota</taxon>
        <taxon>Actinomycetes</taxon>
        <taxon>Micromonosporales</taxon>
        <taxon>Micromonosporaceae</taxon>
    </lineage>
</organism>
<comment type="caution">
    <text evidence="2">The sequence shown here is derived from an EMBL/GenBank/DDBJ whole genome shotgun (WGS) entry which is preliminary data.</text>
</comment>
<gene>
    <name evidence="2" type="ORF">Prum_074390</name>
</gene>
<protein>
    <submittedName>
        <fullName evidence="2">Uncharacterized protein</fullName>
    </submittedName>
</protein>
<reference evidence="2 3" key="1">
    <citation type="submission" date="2020-03" db="EMBL/GenBank/DDBJ databases">
        <title>Whole genome shotgun sequence of Phytohabitans rumicis NBRC 108638.</title>
        <authorList>
            <person name="Komaki H."/>
            <person name="Tamura T."/>
        </authorList>
    </citation>
    <scope>NUCLEOTIDE SEQUENCE [LARGE SCALE GENOMIC DNA]</scope>
    <source>
        <strain evidence="2 3">NBRC 108638</strain>
    </source>
</reference>
<reference evidence="2 3" key="2">
    <citation type="submission" date="2020-03" db="EMBL/GenBank/DDBJ databases">
        <authorList>
            <person name="Ichikawa N."/>
            <person name="Kimura A."/>
            <person name="Kitahashi Y."/>
            <person name="Uohara A."/>
        </authorList>
    </citation>
    <scope>NUCLEOTIDE SEQUENCE [LARGE SCALE GENOMIC DNA]</scope>
    <source>
        <strain evidence="2 3">NBRC 108638</strain>
    </source>
</reference>